<dbReference type="KEGG" id="dcr:108227003"/>
<evidence type="ECO:0000256" key="3">
    <source>
        <dbReference type="ARBA" id="ARBA00022989"/>
    </source>
</evidence>
<feature type="domain" description="SUN" evidence="5">
    <location>
        <begin position="102"/>
        <end position="274"/>
    </location>
</feature>
<keyword evidence="2" id="KW-0812">Transmembrane</keyword>
<dbReference type="AlphaFoldDB" id="A0A164VHM7"/>
<dbReference type="GO" id="GO:0005635">
    <property type="term" value="C:nuclear envelope"/>
    <property type="evidence" value="ECO:0007669"/>
    <property type="project" value="TreeGrafter"/>
</dbReference>
<dbReference type="GO" id="GO:0043495">
    <property type="term" value="F:protein-membrane adaptor activity"/>
    <property type="evidence" value="ECO:0007669"/>
    <property type="project" value="TreeGrafter"/>
</dbReference>
<dbReference type="PROSITE" id="PS51469">
    <property type="entry name" value="SUN"/>
    <property type="match status" value="1"/>
</dbReference>
<evidence type="ECO:0000313" key="8">
    <source>
        <dbReference type="Proteomes" id="UP000077755"/>
    </source>
</evidence>
<proteinExistence type="predicted"/>
<dbReference type="STRING" id="79200.A0A164VHM7"/>
<reference evidence="6" key="1">
    <citation type="journal article" date="2016" name="Nat. Genet.">
        <title>A high-quality carrot genome assembly provides new insights into carotenoid accumulation and asterid genome evolution.</title>
        <authorList>
            <person name="Iorizzo M."/>
            <person name="Ellison S."/>
            <person name="Senalik D."/>
            <person name="Zeng P."/>
            <person name="Satapoomin P."/>
            <person name="Huang J."/>
            <person name="Bowman M."/>
            <person name="Iovene M."/>
            <person name="Sanseverino W."/>
            <person name="Cavagnaro P."/>
            <person name="Yildiz M."/>
            <person name="Macko-Podgorni A."/>
            <person name="Moranska E."/>
            <person name="Grzebelus E."/>
            <person name="Grzebelus D."/>
            <person name="Ashrafi H."/>
            <person name="Zheng Z."/>
            <person name="Cheng S."/>
            <person name="Spooner D."/>
            <person name="Van Deynze A."/>
            <person name="Simon P."/>
        </authorList>
    </citation>
    <scope>NUCLEOTIDE SEQUENCE [LARGE SCALE GENOMIC DNA]</scope>
    <source>
        <tissue evidence="6">Leaf</tissue>
    </source>
</reference>
<dbReference type="GO" id="GO:0016020">
    <property type="term" value="C:membrane"/>
    <property type="evidence" value="ECO:0007669"/>
    <property type="project" value="UniProtKB-SubCell"/>
</dbReference>
<dbReference type="InterPro" id="IPR045119">
    <property type="entry name" value="SUN1-5"/>
</dbReference>
<dbReference type="EMBL" id="LNRQ01000006">
    <property type="protein sequence ID" value="KZM90358.1"/>
    <property type="molecule type" value="Genomic_DNA"/>
</dbReference>
<dbReference type="Gramene" id="KZM90358">
    <property type="protein sequence ID" value="KZM90358"/>
    <property type="gene ID" value="DCAR_022277"/>
</dbReference>
<evidence type="ECO:0000256" key="4">
    <source>
        <dbReference type="ARBA" id="ARBA00023136"/>
    </source>
</evidence>
<gene>
    <name evidence="6" type="ORF">DCAR_022277</name>
    <name evidence="7" type="ORF">DCAR_0623901</name>
</gene>
<evidence type="ECO:0000256" key="1">
    <source>
        <dbReference type="ARBA" id="ARBA00004370"/>
    </source>
</evidence>
<accession>A0A164VHM7</accession>
<keyword evidence="8" id="KW-1185">Reference proteome</keyword>
<keyword evidence="3" id="KW-1133">Transmembrane helix</keyword>
<dbReference type="PANTHER" id="PTHR12911:SF8">
    <property type="entry name" value="KLAROID PROTEIN-RELATED"/>
    <property type="match status" value="1"/>
</dbReference>
<reference evidence="7" key="2">
    <citation type="submission" date="2022-03" db="EMBL/GenBank/DDBJ databases">
        <title>Draft title - Genomic analysis of global carrot germplasm unveils the trajectory of domestication and the origin of high carotenoid orange carrot.</title>
        <authorList>
            <person name="Iorizzo M."/>
            <person name="Ellison S."/>
            <person name="Senalik D."/>
            <person name="Macko-Podgorni A."/>
            <person name="Grzebelus D."/>
            <person name="Bostan H."/>
            <person name="Rolling W."/>
            <person name="Curaba J."/>
            <person name="Simon P."/>
        </authorList>
    </citation>
    <scope>NUCLEOTIDE SEQUENCE</scope>
    <source>
        <tissue evidence="7">Leaf</tissue>
    </source>
</reference>
<organism evidence="6">
    <name type="scientific">Daucus carota subsp. sativus</name>
    <name type="common">Carrot</name>
    <dbReference type="NCBI Taxonomy" id="79200"/>
    <lineage>
        <taxon>Eukaryota</taxon>
        <taxon>Viridiplantae</taxon>
        <taxon>Streptophyta</taxon>
        <taxon>Embryophyta</taxon>
        <taxon>Tracheophyta</taxon>
        <taxon>Spermatophyta</taxon>
        <taxon>Magnoliopsida</taxon>
        <taxon>eudicotyledons</taxon>
        <taxon>Gunneridae</taxon>
        <taxon>Pentapetalae</taxon>
        <taxon>asterids</taxon>
        <taxon>campanulids</taxon>
        <taxon>Apiales</taxon>
        <taxon>Apiaceae</taxon>
        <taxon>Apioideae</taxon>
        <taxon>Scandiceae</taxon>
        <taxon>Daucinae</taxon>
        <taxon>Daucus</taxon>
        <taxon>Daucus sect. Daucus</taxon>
    </lineage>
</organism>
<sequence length="284" mass="31079">MAEQVEANRGSNQSIKATTKAYRSRKPEALKLAFTKKILCLVTLAWLIQVVVWTVYKWDDVRVGVGYNYVDEVRAVAREIVREEIEKHAADGLGRADYALAAGGGYVTRHSQAHAVGIGSVWFSRMGRNGVHVDSVKMLRPSFGEPGDCFALNGSSGFVEIKLRSAIVPEAVTLEHVPKSVAYDNERSSAPKDCSVSGWFGEKETDSVENTDKTIPLGGFTYDLEKSNAQTFDVSLPEDGGIGVVDTIRLDFTSNHGSASHTSIYRFRVHGHEPDSLVPLAYAN</sequence>
<dbReference type="Proteomes" id="UP000077755">
    <property type="component" value="Chromosome 6"/>
</dbReference>
<evidence type="ECO:0000259" key="5">
    <source>
        <dbReference type="PROSITE" id="PS51469"/>
    </source>
</evidence>
<dbReference type="Gene3D" id="2.60.120.260">
    <property type="entry name" value="Galactose-binding domain-like"/>
    <property type="match status" value="1"/>
</dbReference>
<name>A0A164VHM7_DAUCS</name>
<dbReference type="EMBL" id="CP093348">
    <property type="protein sequence ID" value="WOH04492.1"/>
    <property type="molecule type" value="Genomic_DNA"/>
</dbReference>
<evidence type="ECO:0000313" key="6">
    <source>
        <dbReference type="EMBL" id="KZM90358.1"/>
    </source>
</evidence>
<dbReference type="InterPro" id="IPR012919">
    <property type="entry name" value="SUN_dom"/>
</dbReference>
<dbReference type="Pfam" id="PF07738">
    <property type="entry name" value="Sad1_UNC"/>
    <property type="match status" value="1"/>
</dbReference>
<dbReference type="OMA" id="DEDQVQM"/>
<evidence type="ECO:0000313" key="7">
    <source>
        <dbReference type="EMBL" id="WOH04492.1"/>
    </source>
</evidence>
<comment type="subcellular location">
    <subcellularLocation>
        <location evidence="1">Membrane</location>
    </subcellularLocation>
</comment>
<dbReference type="OrthoDB" id="342281at2759"/>
<evidence type="ECO:0000256" key="2">
    <source>
        <dbReference type="ARBA" id="ARBA00022692"/>
    </source>
</evidence>
<keyword evidence="4" id="KW-0472">Membrane</keyword>
<dbReference type="PANTHER" id="PTHR12911">
    <property type="entry name" value="SAD1/UNC-84-LIKE PROTEIN-RELATED"/>
    <property type="match status" value="1"/>
</dbReference>
<protein>
    <recommendedName>
        <fullName evidence="5">SUN domain-containing protein</fullName>
    </recommendedName>
</protein>